<keyword evidence="2 7" id="KW-0812">Transmembrane</keyword>
<feature type="domain" description="Ion transport" evidence="8">
    <location>
        <begin position="393"/>
        <end position="649"/>
    </location>
</feature>
<protein>
    <recommendedName>
        <fullName evidence="8">Ion transport domain-containing protein</fullName>
    </recommendedName>
</protein>
<feature type="region of interest" description="Disordered" evidence="6">
    <location>
        <begin position="847"/>
        <end position="867"/>
    </location>
</feature>
<evidence type="ECO:0000313" key="10">
    <source>
        <dbReference type="Proteomes" id="UP001178507"/>
    </source>
</evidence>
<dbReference type="EMBL" id="CAUJNA010001068">
    <property type="protein sequence ID" value="CAJ1383988.1"/>
    <property type="molecule type" value="Genomic_DNA"/>
</dbReference>
<feature type="transmembrane region" description="Helical" evidence="7">
    <location>
        <begin position="625"/>
        <end position="647"/>
    </location>
</feature>
<comment type="subcellular location">
    <subcellularLocation>
        <location evidence="1">Membrane</location>
        <topology evidence="1">Multi-pass membrane protein</topology>
    </subcellularLocation>
</comment>
<dbReference type="Proteomes" id="UP001178507">
    <property type="component" value="Unassembled WGS sequence"/>
</dbReference>
<keyword evidence="3 7" id="KW-1133">Transmembrane helix</keyword>
<comment type="caution">
    <text evidence="9">The sequence shown here is derived from an EMBL/GenBank/DDBJ whole genome shotgun (WGS) entry which is preliminary data.</text>
</comment>
<evidence type="ECO:0000256" key="3">
    <source>
        <dbReference type="ARBA" id="ARBA00022989"/>
    </source>
</evidence>
<dbReference type="Gene3D" id="1.20.120.350">
    <property type="entry name" value="Voltage-gated potassium channels. Chain C"/>
    <property type="match status" value="1"/>
</dbReference>
<evidence type="ECO:0000256" key="7">
    <source>
        <dbReference type="SAM" id="Phobius"/>
    </source>
</evidence>
<evidence type="ECO:0000256" key="2">
    <source>
        <dbReference type="ARBA" id="ARBA00022692"/>
    </source>
</evidence>
<evidence type="ECO:0000259" key="8">
    <source>
        <dbReference type="Pfam" id="PF00520"/>
    </source>
</evidence>
<feature type="coiled-coil region" evidence="5">
    <location>
        <begin position="8"/>
        <end position="46"/>
    </location>
</feature>
<dbReference type="GO" id="GO:0016020">
    <property type="term" value="C:membrane"/>
    <property type="evidence" value="ECO:0007669"/>
    <property type="project" value="UniProtKB-SubCell"/>
</dbReference>
<keyword evidence="5" id="KW-0175">Coiled coil</keyword>
<dbReference type="SUPFAM" id="SSF81324">
    <property type="entry name" value="Voltage-gated potassium channels"/>
    <property type="match status" value="1"/>
</dbReference>
<gene>
    <name evidence="9" type="ORF">EVOR1521_LOCUS10944</name>
</gene>
<proteinExistence type="predicted"/>
<sequence length="867" mass="95887">MSDASPGNERFKQLLNELTEEHETALEDLKATVSALREELVQLKKGFPSKETIATFESCDALREEASKEKQEELGQPQVEASEVGKAFASAQPRELKEMNTEDEDLNPVSVTVYSVTGLPSSALGNFSAPLQCFVSAKSGLSEMPSAIVELEQEFSNLNTTGASSTWKAEFEEGTDLWLQIPTQEDYVLVELQAKGTGAVIATATVKLNAVRQPWMLDCGGLLDAEAVLQKGQTPAGKKGRRNTTIGRIQDRLEFLFAVKDPRSKVIMARDLFAALRASKNPTMISLGMDDMDEVLIELRRIHQNVVDKTRLQKFIAPQPVMSWKSFTECIVLENLPKYSTGPVALNLFVLQRALLGDEMPATGTSSALLMAYQKVKKPLSKGQRYVSLVTGLSTFAILLSFAFMGISLDNDPDWYGWVVLDGTCAVVFVAEVIVKTCVLTASVYFCGRDCLWNIFDVGLSLVAVSEIILNILFFSMGSTTKAALILRGLRLARMARLAKLMRMPLLEELANIISGFVISVRSLFWVMICLALVVYVMSLGFRATVQTVSTDALSKCGYGDSFDLDPGELPRECKLHYMYGEEYCGSVFGCMFSIFRCMIGDCTTKGGRSLTMIFSDGFGLRFDIFYAFSMVCVIFGLFNIITAIFVEATLNGLKENEAHRRYAKAYESTYMTEQLAKLVMCVSTQVQKMRSRTSVLPALLGGTVNQLGNTVGQLGNLVSTEPSNKKDSKKDSPRLQKEIYLNEEEFNSMIRNPDVRVILNDLHVSVEPRPGIFEAFNTEEDGTVSVSELVSGLMRLRGDLHKVDLVIAQMTLEQLGRQVQEVKRSMQMAKDTAKASTKELARRLVKRPKILGVRPPKCQSPSKGTP</sequence>
<evidence type="ECO:0000256" key="5">
    <source>
        <dbReference type="SAM" id="Coils"/>
    </source>
</evidence>
<name>A0AA36MZ71_9DINO</name>
<keyword evidence="10" id="KW-1185">Reference proteome</keyword>
<evidence type="ECO:0000313" key="9">
    <source>
        <dbReference type="EMBL" id="CAJ1383988.1"/>
    </source>
</evidence>
<feature type="transmembrane region" description="Helical" evidence="7">
    <location>
        <begin position="386"/>
        <end position="409"/>
    </location>
</feature>
<dbReference type="Pfam" id="PF00520">
    <property type="entry name" value="Ion_trans"/>
    <property type="match status" value="1"/>
</dbReference>
<dbReference type="AlphaFoldDB" id="A0AA36MZ71"/>
<dbReference type="Gene3D" id="1.10.287.70">
    <property type="match status" value="1"/>
</dbReference>
<evidence type="ECO:0000256" key="1">
    <source>
        <dbReference type="ARBA" id="ARBA00004141"/>
    </source>
</evidence>
<evidence type="ECO:0000256" key="6">
    <source>
        <dbReference type="SAM" id="MobiDB-lite"/>
    </source>
</evidence>
<feature type="transmembrane region" description="Helical" evidence="7">
    <location>
        <begin position="510"/>
        <end position="538"/>
    </location>
</feature>
<dbReference type="InterPro" id="IPR027359">
    <property type="entry name" value="Volt_channel_dom_sf"/>
</dbReference>
<keyword evidence="4 7" id="KW-0472">Membrane</keyword>
<organism evidence="9 10">
    <name type="scientific">Effrenium voratum</name>
    <dbReference type="NCBI Taxonomy" id="2562239"/>
    <lineage>
        <taxon>Eukaryota</taxon>
        <taxon>Sar</taxon>
        <taxon>Alveolata</taxon>
        <taxon>Dinophyceae</taxon>
        <taxon>Suessiales</taxon>
        <taxon>Symbiodiniaceae</taxon>
        <taxon>Effrenium</taxon>
    </lineage>
</organism>
<dbReference type="InterPro" id="IPR005821">
    <property type="entry name" value="Ion_trans_dom"/>
</dbReference>
<accession>A0AA36MZ71</accession>
<reference evidence="9" key="1">
    <citation type="submission" date="2023-08" db="EMBL/GenBank/DDBJ databases">
        <authorList>
            <person name="Chen Y."/>
            <person name="Shah S."/>
            <person name="Dougan E. K."/>
            <person name="Thang M."/>
            <person name="Chan C."/>
        </authorList>
    </citation>
    <scope>NUCLEOTIDE SEQUENCE</scope>
</reference>
<feature type="transmembrane region" description="Helical" evidence="7">
    <location>
        <begin position="415"/>
        <end position="431"/>
    </location>
</feature>
<evidence type="ECO:0000256" key="4">
    <source>
        <dbReference type="ARBA" id="ARBA00023136"/>
    </source>
</evidence>